<dbReference type="PANTHER" id="PTHR15493">
    <property type="entry name" value="F-BOX ONLY PROTEIN 5 AND 43"/>
    <property type="match status" value="1"/>
</dbReference>
<feature type="region of interest" description="Disordered" evidence="1">
    <location>
        <begin position="457"/>
        <end position="489"/>
    </location>
</feature>
<evidence type="ECO:0000313" key="2">
    <source>
        <dbReference type="EMBL" id="KAL3271107.1"/>
    </source>
</evidence>
<dbReference type="Proteomes" id="UP001516400">
    <property type="component" value="Unassembled WGS sequence"/>
</dbReference>
<sequence length="489" mass="54890">MDATPLSGHISEDSGCISGSFSTSSVFGSTPVEDFTTPSVPLLSRKRKYGQNQLHARRLQDVMESCLSTPQFSSTLNESLVNNLEKCHIINSQENDVSEYVHNDFVNSKATLVSTPATPEKKNGYLEDAKKLKGGTFYNTKLTNESPLKEAHDILYANLRSNNITSFSPLKFRESLEKLASPAKKCLFDSSEKQRNFKLFSQVTSNSVIMSKFFPYLSDGDIYRLSLVSPSLKQAILLNVEARNRFEIFTEVHRENKENYKVTPPRSPEKSDSPPGSPSMFNTYVKIGKLLRDNQSLAKCPRCSKPALVENSIGQCQNQISCGYIYCLKCFSSSSTGPEDFYDRCQSSALLKNSKRNRLSDMSNNGRYKSDESSSYICSIFHSPKSNRNSEDSSGFISENEYSPKPFHAKRNLSRKLTSVRSNAKVFHLFNDVVPTSVPRKIRTSLSAVPVIPLDNQRKQDIEPPSPPKVRNVVACSQQSKRNLKRLTR</sequence>
<dbReference type="EMBL" id="JABFTP020000042">
    <property type="protein sequence ID" value="KAL3271107.1"/>
    <property type="molecule type" value="Genomic_DNA"/>
</dbReference>
<proteinExistence type="predicted"/>
<evidence type="ECO:0000256" key="1">
    <source>
        <dbReference type="SAM" id="MobiDB-lite"/>
    </source>
</evidence>
<dbReference type="PANTHER" id="PTHR15493:SF9">
    <property type="entry name" value="GH14043P"/>
    <property type="match status" value="1"/>
</dbReference>
<dbReference type="Gene3D" id="2.20.25.20">
    <property type="match status" value="1"/>
</dbReference>
<accession>A0ABD2MYA5</accession>
<organism evidence="2 3">
    <name type="scientific">Cryptolaemus montrouzieri</name>
    <dbReference type="NCBI Taxonomy" id="559131"/>
    <lineage>
        <taxon>Eukaryota</taxon>
        <taxon>Metazoa</taxon>
        <taxon>Ecdysozoa</taxon>
        <taxon>Arthropoda</taxon>
        <taxon>Hexapoda</taxon>
        <taxon>Insecta</taxon>
        <taxon>Pterygota</taxon>
        <taxon>Neoptera</taxon>
        <taxon>Endopterygota</taxon>
        <taxon>Coleoptera</taxon>
        <taxon>Polyphaga</taxon>
        <taxon>Cucujiformia</taxon>
        <taxon>Coccinelloidea</taxon>
        <taxon>Coccinellidae</taxon>
        <taxon>Scymninae</taxon>
        <taxon>Scymnini</taxon>
        <taxon>Cryptolaemus</taxon>
    </lineage>
</organism>
<name>A0ABD2MYA5_9CUCU</name>
<protein>
    <recommendedName>
        <fullName evidence="4">F-box domain-containing protein</fullName>
    </recommendedName>
</protein>
<keyword evidence="3" id="KW-1185">Reference proteome</keyword>
<comment type="caution">
    <text evidence="2">The sequence shown here is derived from an EMBL/GenBank/DDBJ whole genome shotgun (WGS) entry which is preliminary data.</text>
</comment>
<gene>
    <name evidence="2" type="ORF">HHI36_021603</name>
</gene>
<dbReference type="AlphaFoldDB" id="A0ABD2MYA5"/>
<evidence type="ECO:0008006" key="4">
    <source>
        <dbReference type="Google" id="ProtNLM"/>
    </source>
</evidence>
<dbReference type="InterPro" id="IPR047147">
    <property type="entry name" value="FBX5_43"/>
</dbReference>
<reference evidence="2 3" key="1">
    <citation type="journal article" date="2021" name="BMC Biol.">
        <title>Horizontally acquired antibacterial genes associated with adaptive radiation of ladybird beetles.</title>
        <authorList>
            <person name="Li H.S."/>
            <person name="Tang X.F."/>
            <person name="Huang Y.H."/>
            <person name="Xu Z.Y."/>
            <person name="Chen M.L."/>
            <person name="Du X.Y."/>
            <person name="Qiu B.Y."/>
            <person name="Chen P.T."/>
            <person name="Zhang W."/>
            <person name="Slipinski A."/>
            <person name="Escalona H.E."/>
            <person name="Waterhouse R.M."/>
            <person name="Zwick A."/>
            <person name="Pang H."/>
        </authorList>
    </citation>
    <scope>NUCLEOTIDE SEQUENCE [LARGE SCALE GENOMIC DNA]</scope>
    <source>
        <strain evidence="2">SYSU2018</strain>
    </source>
</reference>
<feature type="region of interest" description="Disordered" evidence="1">
    <location>
        <begin position="258"/>
        <end position="279"/>
    </location>
</feature>
<evidence type="ECO:0000313" key="3">
    <source>
        <dbReference type="Proteomes" id="UP001516400"/>
    </source>
</evidence>